<evidence type="ECO:0000256" key="1">
    <source>
        <dbReference type="SAM" id="SignalP"/>
    </source>
</evidence>
<dbReference type="VEuPathDB" id="CryptoDB:Cvel_12236"/>
<accession>A0A0G4I9D8</accession>
<evidence type="ECO:0000313" key="2">
    <source>
        <dbReference type="EMBL" id="CEM53771.1"/>
    </source>
</evidence>
<sequence>MQLPVSVLLIALVHQLLAVTVRGDECFDAAYEWFYSGPPNMMTAPATKASEKMCDEYKRDAQRVTSRLTCLRQAYDFSYGPPVDLMTKPALEWAEERCTRLADRIDKLEEYTSCHGKAYEFFYSSHFDMMREAANERSREFCETTENDLELLQGFHDCHMIVYDGVYMMPLNLMRKPALELTERVCRVENGPAEEPARQYVACMNSKYEECELGKSFVRELCLKETLAQSEECEGFFATGKFRHCDRHCAPRSDEGTSVRCEGVHRKARSRN</sequence>
<gene>
    <name evidence="2" type="ORF">Cvel_12236</name>
</gene>
<dbReference type="EMBL" id="CDMZ01005724">
    <property type="protein sequence ID" value="CEM53771.1"/>
    <property type="molecule type" value="Genomic_DNA"/>
</dbReference>
<protein>
    <recommendedName>
        <fullName evidence="3">Secreted protein</fullName>
    </recommendedName>
</protein>
<feature type="signal peptide" evidence="1">
    <location>
        <begin position="1"/>
        <end position="18"/>
    </location>
</feature>
<feature type="chain" id="PRO_5005192367" description="Secreted protein" evidence="1">
    <location>
        <begin position="19"/>
        <end position="272"/>
    </location>
</feature>
<keyword evidence="1" id="KW-0732">Signal</keyword>
<dbReference type="AlphaFoldDB" id="A0A0G4I9D8"/>
<evidence type="ECO:0008006" key="3">
    <source>
        <dbReference type="Google" id="ProtNLM"/>
    </source>
</evidence>
<reference evidence="2" key="1">
    <citation type="submission" date="2014-11" db="EMBL/GenBank/DDBJ databases">
        <authorList>
            <person name="Otto D Thomas"/>
            <person name="Naeem Raeece"/>
        </authorList>
    </citation>
    <scope>NUCLEOTIDE SEQUENCE</scope>
</reference>
<name>A0A0G4I9D8_9ALVE</name>
<proteinExistence type="predicted"/>
<organism evidence="2">
    <name type="scientific">Chromera velia CCMP2878</name>
    <dbReference type="NCBI Taxonomy" id="1169474"/>
    <lineage>
        <taxon>Eukaryota</taxon>
        <taxon>Sar</taxon>
        <taxon>Alveolata</taxon>
        <taxon>Colpodellida</taxon>
        <taxon>Chromeraceae</taxon>
        <taxon>Chromera</taxon>
    </lineage>
</organism>